<dbReference type="EMBL" id="BARX01000003">
    <property type="protein sequence ID" value="GAD00563.1"/>
    <property type="molecule type" value="Genomic_DNA"/>
</dbReference>
<dbReference type="GO" id="GO:1903189">
    <property type="term" value="P:glyoxal metabolic process"/>
    <property type="evidence" value="ECO:0007669"/>
    <property type="project" value="TreeGrafter"/>
</dbReference>
<dbReference type="RefSeq" id="WP_016400331.1">
    <property type="nucleotide sequence ID" value="NZ_BARX01000003.1"/>
</dbReference>
<accession>R9PH33</accession>
<name>R9PH33_AGAAL</name>
<dbReference type="PANTHER" id="PTHR48094">
    <property type="entry name" value="PROTEIN/NUCLEIC ACID DEGLYCASE DJ-1-RELATED"/>
    <property type="match status" value="1"/>
</dbReference>
<dbReference type="Proteomes" id="UP000014461">
    <property type="component" value="Unassembled WGS sequence"/>
</dbReference>
<comment type="caution">
    <text evidence="3">The sequence shown here is derived from an EMBL/GenBank/DDBJ whole genome shotgun (WGS) entry which is preliminary data.</text>
</comment>
<dbReference type="CDD" id="cd03135">
    <property type="entry name" value="GATase1_DJ-1"/>
    <property type="match status" value="1"/>
</dbReference>
<dbReference type="InterPro" id="IPR050325">
    <property type="entry name" value="Prot/Nucl_acid_deglycase"/>
</dbReference>
<keyword evidence="4" id="KW-1185">Reference proteome</keyword>
<dbReference type="OrthoDB" id="9803764at2"/>
<evidence type="ECO:0000313" key="3">
    <source>
        <dbReference type="EMBL" id="GAD00563.1"/>
    </source>
</evidence>
<dbReference type="InterPro" id="IPR002818">
    <property type="entry name" value="DJ-1/PfpI"/>
</dbReference>
<dbReference type="NCBIfam" id="TIGR01383">
    <property type="entry name" value="not_thiJ"/>
    <property type="match status" value="1"/>
</dbReference>
<dbReference type="InterPro" id="IPR029062">
    <property type="entry name" value="Class_I_gatase-like"/>
</dbReference>
<dbReference type="AlphaFoldDB" id="R9PH33"/>
<dbReference type="SUPFAM" id="SSF52317">
    <property type="entry name" value="Class I glutamine amidotransferase-like"/>
    <property type="match status" value="1"/>
</dbReference>
<organism evidence="3 4">
    <name type="scientific">Agarivorans albus MKT 106</name>
    <dbReference type="NCBI Taxonomy" id="1331007"/>
    <lineage>
        <taxon>Bacteria</taxon>
        <taxon>Pseudomonadati</taxon>
        <taxon>Pseudomonadota</taxon>
        <taxon>Gammaproteobacteria</taxon>
        <taxon>Alteromonadales</taxon>
        <taxon>Alteromonadaceae</taxon>
        <taxon>Agarivorans</taxon>
    </lineage>
</organism>
<dbReference type="Gene3D" id="3.40.50.880">
    <property type="match status" value="1"/>
</dbReference>
<sequence length="186" mass="19862">MTKVMVAIASGSEEIEAVSIIDVLRRAEIMVDVVSIEANKRLDIVASRGVKLMADIHISEIDAADYDMLVLPGGVPGSEAFRDCESLIAMLKQRKAKQWLAAICAAPAVVLAEHNLLGDAAVTCHPGFQQQLPQNQLSVDRVVVDQPHKLITSQGPGTAIEFSLALIAQLKDQDSADQVAAPMVLA</sequence>
<dbReference type="GO" id="GO:0005737">
    <property type="term" value="C:cytoplasm"/>
    <property type="evidence" value="ECO:0007669"/>
    <property type="project" value="TreeGrafter"/>
</dbReference>
<proteinExistence type="predicted"/>
<evidence type="ECO:0000259" key="2">
    <source>
        <dbReference type="Pfam" id="PF01965"/>
    </source>
</evidence>
<evidence type="ECO:0000313" key="4">
    <source>
        <dbReference type="Proteomes" id="UP000014461"/>
    </source>
</evidence>
<dbReference type="Pfam" id="PF01965">
    <property type="entry name" value="DJ-1_PfpI"/>
    <property type="match status" value="1"/>
</dbReference>
<protein>
    <submittedName>
        <fullName evidence="3">Includes chaperone protein YajL</fullName>
    </submittedName>
</protein>
<feature type="domain" description="DJ-1/PfpI" evidence="2">
    <location>
        <begin position="3"/>
        <end position="169"/>
    </location>
</feature>
<dbReference type="InterPro" id="IPR006287">
    <property type="entry name" value="DJ-1"/>
</dbReference>
<gene>
    <name evidence="3" type="ORF">AALB_0643</name>
</gene>
<dbReference type="PANTHER" id="PTHR48094:SF12">
    <property type="entry name" value="PARKINSON DISEASE PROTEIN 7 HOMOLOG"/>
    <property type="match status" value="1"/>
</dbReference>
<keyword evidence="1" id="KW-0677">Repeat</keyword>
<reference evidence="3" key="1">
    <citation type="journal article" date="2013" name="Genome Announc.">
        <title>Draft Genome Sequence of Agarivorans albus Strain MKT 106T, an Agarolytic Marine Bacterium.</title>
        <authorList>
            <person name="Yasuike M."/>
            <person name="Nakamura Y."/>
            <person name="Kai W."/>
            <person name="Fujiwara A."/>
            <person name="Fukui Y."/>
            <person name="Satomi M."/>
            <person name="Sano M."/>
        </authorList>
    </citation>
    <scope>NUCLEOTIDE SEQUENCE [LARGE SCALE GENOMIC DNA]</scope>
</reference>
<dbReference type="STRING" id="1331007.AALB_0643"/>
<evidence type="ECO:0000256" key="1">
    <source>
        <dbReference type="ARBA" id="ARBA00022737"/>
    </source>
</evidence>
<dbReference type="FunFam" id="3.40.50.880:FF:000015">
    <property type="entry name" value="Protein DJ-1 homolog C"/>
    <property type="match status" value="1"/>
</dbReference>